<evidence type="ECO:0000256" key="2">
    <source>
        <dbReference type="SAM" id="MobiDB-lite"/>
    </source>
</evidence>
<dbReference type="Proteomes" id="UP001162080">
    <property type="component" value="Segment"/>
</dbReference>
<keyword evidence="1" id="KW-0175">Coiled coil</keyword>
<protein>
    <submittedName>
        <fullName evidence="3">ORF3 protein</fullName>
    </submittedName>
</protein>
<keyword evidence="4" id="KW-1185">Reference proteome</keyword>
<reference evidence="3" key="1">
    <citation type="journal article" date="2021" name="Sci. Rep.">
        <title>Armillaria root rot fungi host single-stranded RNA viruses.</title>
        <authorList>
            <person name="Linnakoski R."/>
            <person name="Sutela S."/>
            <person name="Coetzee M.P.A."/>
            <person name="Duong T.A."/>
            <person name="Pavlov I.N."/>
            <person name="Litovka Y.A."/>
            <person name="Hantula J."/>
            <person name="Wingfield B.D."/>
            <person name="Vainio E.J."/>
        </authorList>
    </citation>
    <scope>NUCLEOTIDE SEQUENCE</scope>
    <source>
        <strain evidence="3">CMW3973</strain>
    </source>
</reference>
<dbReference type="GeneID" id="80543848"/>
<proteinExistence type="predicted"/>
<dbReference type="KEGG" id="vg:80543848"/>
<name>A0AAX1ME48_9MONO</name>
<dbReference type="RefSeq" id="YP_010805001.1">
    <property type="nucleotide sequence ID" value="NC_077100.1"/>
</dbReference>
<dbReference type="EMBL" id="MW423801">
    <property type="protein sequence ID" value="QUD20351.1"/>
    <property type="molecule type" value="Genomic_RNA"/>
</dbReference>
<feature type="compositionally biased region" description="Acidic residues" evidence="2">
    <location>
        <begin position="158"/>
        <end position="171"/>
    </location>
</feature>
<accession>A0AAX1ME48</accession>
<feature type="region of interest" description="Disordered" evidence="2">
    <location>
        <begin position="156"/>
        <end position="199"/>
    </location>
</feature>
<evidence type="ECO:0000256" key="1">
    <source>
        <dbReference type="SAM" id="Coils"/>
    </source>
</evidence>
<evidence type="ECO:0000313" key="4">
    <source>
        <dbReference type="Proteomes" id="UP001162080"/>
    </source>
</evidence>
<sequence>MSLLLIKKDRLPANYKAKVGALTKSVAEAEDRMMELATEIKQGRDVQDDILSLAVVTNQMAVLINQNHRLDLDLDPLDESPSTLPEYQNTIRSAFYNVINVTRVMEAGYSATTQAADRYNQLASALVAQSTRRPQGPVSRRSVVEHVKKLDGYLAVDERDEEDYDSGDEESAGGSGAGTVGVYHGRGAGSQMGMAADDK</sequence>
<feature type="compositionally biased region" description="Gly residues" evidence="2">
    <location>
        <begin position="173"/>
        <end position="190"/>
    </location>
</feature>
<feature type="coiled-coil region" evidence="1">
    <location>
        <begin position="19"/>
        <end position="46"/>
    </location>
</feature>
<evidence type="ECO:0000313" key="3">
    <source>
        <dbReference type="EMBL" id="QUD20351.1"/>
    </source>
</evidence>
<organism evidence="3 4">
    <name type="scientific">Armillaria mellea negative-stranded RNA virus 1</name>
    <dbReference type="NCBI Taxonomy" id="2827439"/>
    <lineage>
        <taxon>Viruses</taxon>
        <taxon>Riboviria</taxon>
        <taxon>Orthornavirae</taxon>
        <taxon>Negarnaviricota</taxon>
        <taxon>Haploviricotina</taxon>
        <taxon>Monjiviricetes</taxon>
        <taxon>Mononegavirales</taxon>
        <taxon>Mymonaviridae</taxon>
        <taxon>Lentimonavirus</taxon>
        <taxon>Lentimonavirus armillariae</taxon>
    </lineage>
</organism>